<keyword evidence="2" id="KW-1185">Reference proteome</keyword>
<evidence type="ECO:0000313" key="2">
    <source>
        <dbReference type="Proteomes" id="UP000887013"/>
    </source>
</evidence>
<proteinExistence type="predicted"/>
<dbReference type="Proteomes" id="UP000887013">
    <property type="component" value="Unassembled WGS sequence"/>
</dbReference>
<name>A0A8X6UJX1_NEPPI</name>
<accession>A0A8X6UJX1</accession>
<dbReference type="EMBL" id="BMAW01085206">
    <property type="protein sequence ID" value="GFU41862.1"/>
    <property type="molecule type" value="Genomic_DNA"/>
</dbReference>
<dbReference type="AlphaFoldDB" id="A0A8X6UJX1"/>
<organism evidence="1 2">
    <name type="scientific">Nephila pilipes</name>
    <name type="common">Giant wood spider</name>
    <name type="synonym">Nephila maculata</name>
    <dbReference type="NCBI Taxonomy" id="299642"/>
    <lineage>
        <taxon>Eukaryota</taxon>
        <taxon>Metazoa</taxon>
        <taxon>Ecdysozoa</taxon>
        <taxon>Arthropoda</taxon>
        <taxon>Chelicerata</taxon>
        <taxon>Arachnida</taxon>
        <taxon>Araneae</taxon>
        <taxon>Araneomorphae</taxon>
        <taxon>Entelegynae</taxon>
        <taxon>Araneoidea</taxon>
        <taxon>Nephilidae</taxon>
        <taxon>Nephila</taxon>
    </lineage>
</organism>
<protein>
    <submittedName>
        <fullName evidence="1">Uncharacterized protein</fullName>
    </submittedName>
</protein>
<sequence length="171" mass="20056">MDKTPLRKKKNDLHFTKKPLKEETYKSIKEKRRSYKSSNFLQYSKSNNFLYINLIQTCYRSGAMFLKGHVALLTQRNSMLPYGSSKPNDLVSEIEIGFKGRGMRDCMTTKRKRQTDPNTIFESIFIKQTVCFLDNFRPHLILMHIQKGILMYDLVEPFWGVMTSPKAKICI</sequence>
<gene>
    <name evidence="1" type="ORF">NPIL_414231</name>
</gene>
<evidence type="ECO:0000313" key="1">
    <source>
        <dbReference type="EMBL" id="GFU41862.1"/>
    </source>
</evidence>
<reference evidence="1" key="1">
    <citation type="submission" date="2020-08" db="EMBL/GenBank/DDBJ databases">
        <title>Multicomponent nature underlies the extraordinary mechanical properties of spider dragline silk.</title>
        <authorList>
            <person name="Kono N."/>
            <person name="Nakamura H."/>
            <person name="Mori M."/>
            <person name="Yoshida Y."/>
            <person name="Ohtoshi R."/>
            <person name="Malay A.D."/>
            <person name="Moran D.A.P."/>
            <person name="Tomita M."/>
            <person name="Numata K."/>
            <person name="Arakawa K."/>
        </authorList>
    </citation>
    <scope>NUCLEOTIDE SEQUENCE</scope>
</reference>
<comment type="caution">
    <text evidence="1">The sequence shown here is derived from an EMBL/GenBank/DDBJ whole genome shotgun (WGS) entry which is preliminary data.</text>
</comment>